<dbReference type="GO" id="GO:0016757">
    <property type="term" value="F:glycosyltransferase activity"/>
    <property type="evidence" value="ECO:0007669"/>
    <property type="project" value="InterPro"/>
</dbReference>
<proteinExistence type="predicted"/>
<evidence type="ECO:0000313" key="4">
    <source>
        <dbReference type="Proteomes" id="UP000307140"/>
    </source>
</evidence>
<accession>A0A5S3N456</accession>
<dbReference type="Proteomes" id="UP000307140">
    <property type="component" value="Unassembled WGS sequence"/>
</dbReference>
<evidence type="ECO:0000313" key="3">
    <source>
        <dbReference type="EMBL" id="TMM29907.1"/>
    </source>
</evidence>
<dbReference type="EMBL" id="VANR01000004">
    <property type="protein sequence ID" value="TMM29907.1"/>
    <property type="molecule type" value="Genomic_DNA"/>
</dbReference>
<dbReference type="RefSeq" id="WP_138535757.1">
    <property type="nucleotide sequence ID" value="NZ_VANR01000004.1"/>
</dbReference>
<dbReference type="PANTHER" id="PTHR46401">
    <property type="entry name" value="GLYCOSYLTRANSFERASE WBBK-RELATED"/>
    <property type="match status" value="1"/>
</dbReference>
<dbReference type="PANTHER" id="PTHR46401:SF2">
    <property type="entry name" value="GLYCOSYLTRANSFERASE WBBK-RELATED"/>
    <property type="match status" value="1"/>
</dbReference>
<dbReference type="GO" id="GO:0009103">
    <property type="term" value="P:lipopolysaccharide biosynthetic process"/>
    <property type="evidence" value="ECO:0007669"/>
    <property type="project" value="TreeGrafter"/>
</dbReference>
<dbReference type="Gene3D" id="3.40.50.2000">
    <property type="entry name" value="Glycogen Phosphorylase B"/>
    <property type="match status" value="2"/>
</dbReference>
<evidence type="ECO:0000256" key="1">
    <source>
        <dbReference type="ARBA" id="ARBA00022679"/>
    </source>
</evidence>
<protein>
    <submittedName>
        <fullName evidence="3">Glycosyltransferase family 4 protein</fullName>
    </submittedName>
</protein>
<gene>
    <name evidence="3" type="ORF">FDT66_08535</name>
</gene>
<dbReference type="SUPFAM" id="SSF53756">
    <property type="entry name" value="UDP-Glycosyltransferase/glycogen phosphorylase"/>
    <property type="match status" value="1"/>
</dbReference>
<sequence>MTKKVLFIGPFPNPISGVSLANEVAYNLLSQSKNNKVSKIDTSYPVFQEDIGTFSFKKFLFFLGLNFKFYKILNNDVIYFTPGQTFFGILKYAVYILIGSLFKKELIIHVHGNHLRTEYLNLEGFKKRIFHYLISKCNKGIVLSESLKTNLIPFLPQEKIFILHNFAEDYLFQEGLNVDNSLLKITYLSNLMEEKGILFLLDSLYILEKQNIPYEAKIAGNIDESLKKKIHNKLSKLNNTNYIGVVEGDAKKELLQWSNTFILPTFYKMEGQPISIIEALATNNVIITTKHAGIPDIIKNGFNGFLVEPKNAIAIFEKLEYLSNNLNEIEIFAQRNRKYFNTNFTIDKFGRELKNIINA</sequence>
<dbReference type="InterPro" id="IPR001296">
    <property type="entry name" value="Glyco_trans_1"/>
</dbReference>
<keyword evidence="1 3" id="KW-0808">Transferase</keyword>
<dbReference type="OrthoDB" id="7560678at2"/>
<name>A0A5S3N456_9FLAO</name>
<keyword evidence="4" id="KW-1185">Reference proteome</keyword>
<evidence type="ECO:0000259" key="2">
    <source>
        <dbReference type="Pfam" id="PF00534"/>
    </source>
</evidence>
<dbReference type="AlphaFoldDB" id="A0A5S3N456"/>
<dbReference type="CDD" id="cd03801">
    <property type="entry name" value="GT4_PimA-like"/>
    <property type="match status" value="1"/>
</dbReference>
<feature type="domain" description="Glycosyl transferase family 1" evidence="2">
    <location>
        <begin position="181"/>
        <end position="338"/>
    </location>
</feature>
<organism evidence="3 4">
    <name type="scientific">Polaribacter aestuariivivens</name>
    <dbReference type="NCBI Taxonomy" id="2304626"/>
    <lineage>
        <taxon>Bacteria</taxon>
        <taxon>Pseudomonadati</taxon>
        <taxon>Bacteroidota</taxon>
        <taxon>Flavobacteriia</taxon>
        <taxon>Flavobacteriales</taxon>
        <taxon>Flavobacteriaceae</taxon>
    </lineage>
</organism>
<reference evidence="3 4" key="1">
    <citation type="submission" date="2019-05" db="EMBL/GenBank/DDBJ databases">
        <title>Polaribacter aestuariivivens sp. nov., isolated from a tidal flat.</title>
        <authorList>
            <person name="Yoon J.-H."/>
        </authorList>
    </citation>
    <scope>NUCLEOTIDE SEQUENCE [LARGE SCALE GENOMIC DNA]</scope>
    <source>
        <strain evidence="3 4">DBTF-3</strain>
    </source>
</reference>
<dbReference type="Pfam" id="PF00534">
    <property type="entry name" value="Glycos_transf_1"/>
    <property type="match status" value="1"/>
</dbReference>
<comment type="caution">
    <text evidence="3">The sequence shown here is derived from an EMBL/GenBank/DDBJ whole genome shotgun (WGS) entry which is preliminary data.</text>
</comment>